<dbReference type="PANTHER" id="PTHR12455">
    <property type="entry name" value="NUCLEOLAR COMPLEX PROTEIN 4"/>
    <property type="match status" value="1"/>
</dbReference>
<dbReference type="AlphaFoldDB" id="A0A9W8BLE8"/>
<dbReference type="Proteomes" id="UP001150907">
    <property type="component" value="Unassembled WGS sequence"/>
</dbReference>
<dbReference type="GO" id="GO:0032040">
    <property type="term" value="C:small-subunit processome"/>
    <property type="evidence" value="ECO:0007669"/>
    <property type="project" value="TreeGrafter"/>
</dbReference>
<reference evidence="3" key="1">
    <citation type="submission" date="2022-07" db="EMBL/GenBank/DDBJ databases">
        <title>Phylogenomic reconstructions and comparative analyses of Kickxellomycotina fungi.</title>
        <authorList>
            <person name="Reynolds N.K."/>
            <person name="Stajich J.E."/>
            <person name="Barry K."/>
            <person name="Grigoriev I.V."/>
            <person name="Crous P."/>
            <person name="Smith M.E."/>
        </authorList>
    </citation>
    <scope>NUCLEOTIDE SEQUENCE</scope>
    <source>
        <strain evidence="3">IMI 214461</strain>
    </source>
</reference>
<evidence type="ECO:0000259" key="2">
    <source>
        <dbReference type="Pfam" id="PF03914"/>
    </source>
</evidence>
<dbReference type="InterPro" id="IPR005612">
    <property type="entry name" value="CCAAT-binding_factor"/>
</dbReference>
<organism evidence="3 4">
    <name type="scientific">Coemansia thaxteri</name>
    <dbReference type="NCBI Taxonomy" id="2663907"/>
    <lineage>
        <taxon>Eukaryota</taxon>
        <taxon>Fungi</taxon>
        <taxon>Fungi incertae sedis</taxon>
        <taxon>Zoopagomycota</taxon>
        <taxon>Kickxellomycotina</taxon>
        <taxon>Kickxellomycetes</taxon>
        <taxon>Kickxellales</taxon>
        <taxon>Kickxellaceae</taxon>
        <taxon>Coemansia</taxon>
    </lineage>
</organism>
<protein>
    <submittedName>
        <fullName evidence="3">Maturation and nuclear export of 40S ribosomal subunits interacting protein</fullName>
    </submittedName>
</protein>
<gene>
    <name evidence="3" type="primary">NOC4_1</name>
    <name evidence="3" type="ORF">H4R26_001593</name>
</gene>
<feature type="domain" description="CCAAT-binding factor" evidence="2">
    <location>
        <begin position="147"/>
        <end position="243"/>
    </location>
</feature>
<dbReference type="Pfam" id="PF03914">
    <property type="entry name" value="CBF"/>
    <property type="match status" value="1"/>
</dbReference>
<proteinExistence type="inferred from homology"/>
<dbReference type="PANTHER" id="PTHR12455:SF0">
    <property type="entry name" value="NUCLEOLAR COMPLEX PROTEIN 4 HOMOLOG"/>
    <property type="match status" value="1"/>
</dbReference>
<dbReference type="GO" id="GO:0042254">
    <property type="term" value="P:ribosome biogenesis"/>
    <property type="evidence" value="ECO:0007669"/>
    <property type="project" value="InterPro"/>
</dbReference>
<keyword evidence="4" id="KW-1185">Reference proteome</keyword>
<name>A0A9W8BLE8_9FUNG</name>
<evidence type="ECO:0000256" key="1">
    <source>
        <dbReference type="ARBA" id="ARBA00007797"/>
    </source>
</evidence>
<accession>A0A9W8BLE8</accession>
<dbReference type="InterPro" id="IPR027193">
    <property type="entry name" value="Noc4"/>
</dbReference>
<comment type="similarity">
    <text evidence="1">Belongs to the CBF/MAK21 family.</text>
</comment>
<evidence type="ECO:0000313" key="3">
    <source>
        <dbReference type="EMBL" id="KAJ2006052.1"/>
    </source>
</evidence>
<comment type="caution">
    <text evidence="3">The sequence shown here is derived from an EMBL/GenBank/DDBJ whole genome shotgun (WGS) entry which is preliminary data.</text>
</comment>
<evidence type="ECO:0000313" key="4">
    <source>
        <dbReference type="Proteomes" id="UP001150907"/>
    </source>
</evidence>
<dbReference type="GO" id="GO:0030692">
    <property type="term" value="C:Noc4p-Nop14p complex"/>
    <property type="evidence" value="ECO:0007669"/>
    <property type="project" value="TreeGrafter"/>
</dbReference>
<sequence>MAPDHGLFYLVKVLSLELDVADVLSGNVAIMPSHELCNVFVFPRVRTFKFSFAWTPSSIYDDGNSSLVEANIVAFVDRIKRLVPRVTNADTIHSLVGIRIYTNKDNDVQCLQLAQLSSQTPQSLDIDVRAGIDLNGLIRNNSGEYVVYSSFIKRISRLALSATPAGAVTAIPMVYSLLKAHPSCMVLIHRTPDYAGNDESVTAESDPYLPDEADPAKCNALSSSLWELETLQHHYYPNIATLANVFNEPFHKPKFVLEDFLDHTYTSFFESDTARKPKKAPALAVQPPTSFLRPGDAISDFLVL</sequence>
<dbReference type="OrthoDB" id="10263185at2759"/>
<dbReference type="EMBL" id="JANBQF010000074">
    <property type="protein sequence ID" value="KAJ2006052.1"/>
    <property type="molecule type" value="Genomic_DNA"/>
</dbReference>